<feature type="domain" description="Transposase DDE" evidence="2">
    <location>
        <begin position="362"/>
        <end position="481"/>
    </location>
</feature>
<accession>A0ABT9ZTF8</accession>
<reference evidence="3 4" key="1">
    <citation type="submission" date="2023-07" db="EMBL/GenBank/DDBJ databases">
        <title>Genomic Encyclopedia of Type Strains, Phase IV (KMG-IV): sequencing the most valuable type-strain genomes for metagenomic binning, comparative biology and taxonomic classification.</title>
        <authorList>
            <person name="Goeker M."/>
        </authorList>
    </citation>
    <scope>NUCLEOTIDE SEQUENCE [LARGE SCALE GENOMIC DNA]</scope>
    <source>
        <strain evidence="3 4">DSM 9768</strain>
    </source>
</reference>
<dbReference type="Pfam" id="PF05598">
    <property type="entry name" value="DUF772"/>
    <property type="match status" value="1"/>
</dbReference>
<dbReference type="InterPro" id="IPR025668">
    <property type="entry name" value="Tnp_DDE_dom"/>
</dbReference>
<dbReference type="NCBIfam" id="NF033551">
    <property type="entry name" value="transpos_IS1182"/>
    <property type="match status" value="1"/>
</dbReference>
<gene>
    <name evidence="3" type="ORF">J2S74_001858</name>
</gene>
<dbReference type="Proteomes" id="UP001230005">
    <property type="component" value="Unassembled WGS sequence"/>
</dbReference>
<evidence type="ECO:0000259" key="2">
    <source>
        <dbReference type="Pfam" id="PF13751"/>
    </source>
</evidence>
<name>A0ABT9ZTF8_9BACI</name>
<keyword evidence="4" id="KW-1185">Reference proteome</keyword>
<evidence type="ECO:0000313" key="3">
    <source>
        <dbReference type="EMBL" id="MDQ0254479.1"/>
    </source>
</evidence>
<evidence type="ECO:0000259" key="1">
    <source>
        <dbReference type="Pfam" id="PF05598"/>
    </source>
</evidence>
<organism evidence="3 4">
    <name type="scientific">Evansella vedderi</name>
    <dbReference type="NCBI Taxonomy" id="38282"/>
    <lineage>
        <taxon>Bacteria</taxon>
        <taxon>Bacillati</taxon>
        <taxon>Bacillota</taxon>
        <taxon>Bacilli</taxon>
        <taxon>Bacillales</taxon>
        <taxon>Bacillaceae</taxon>
        <taxon>Evansella</taxon>
    </lineage>
</organism>
<comment type="caution">
    <text evidence="3">The sequence shown here is derived from an EMBL/GenBank/DDBJ whole genome shotgun (WGS) entry which is preliminary data.</text>
</comment>
<protein>
    <submittedName>
        <fullName evidence="3">Transposase</fullName>
    </submittedName>
</protein>
<dbReference type="PANTHER" id="PTHR33408:SF2">
    <property type="entry name" value="TRANSPOSASE DDE DOMAIN-CONTAINING PROTEIN"/>
    <property type="match status" value="1"/>
</dbReference>
<dbReference type="Pfam" id="PF13751">
    <property type="entry name" value="DDE_Tnp_1_6"/>
    <property type="match status" value="1"/>
</dbReference>
<dbReference type="InterPro" id="IPR047629">
    <property type="entry name" value="IS1182_transpos"/>
</dbReference>
<feature type="domain" description="Transposase InsH N-terminal" evidence="1">
    <location>
        <begin position="13"/>
        <end position="108"/>
    </location>
</feature>
<dbReference type="RefSeq" id="WP_370875994.1">
    <property type="nucleotide sequence ID" value="NZ_JAUSUG010000006.1"/>
</dbReference>
<dbReference type="InterPro" id="IPR008490">
    <property type="entry name" value="Transposase_InsH_N"/>
</dbReference>
<dbReference type="EMBL" id="JAUSUG010000006">
    <property type="protein sequence ID" value="MDQ0254479.1"/>
    <property type="molecule type" value="Genomic_DNA"/>
</dbReference>
<dbReference type="PANTHER" id="PTHR33408">
    <property type="entry name" value="TRANSPOSASE"/>
    <property type="match status" value="1"/>
</dbReference>
<proteinExistence type="predicted"/>
<evidence type="ECO:0000313" key="4">
    <source>
        <dbReference type="Proteomes" id="UP001230005"/>
    </source>
</evidence>
<sequence length="517" mass="59998">MLNQHKQLSFYTELYNKIPENHTLRLINNFVDFGFINEFLESSYCRYYGLPAKEPELMIKLLLLQHLYNLSDERVMEEASLNLAYMYFLGINPEDTLPHPSLLSKFRRHRLLDFTLDEVLIEVVKQCVDHGIIKDTTGISVDTTHTQANTFRATPERVMKRLAKKLFCHLKEEIGEVPDNVDVTIPNYKEIENHREAKETMKTYLEETLDKVEETVEIEKNPKTKGTIVLAREILKDPKFLESKGVRSIVDREARVGHKSKTKDFFGYKTEYMMTTDLIITAVNVGDGAYVDGKKFEELLELTKKSGLTIDELYGDKAYFRKNILDSINACEAKVYIPVSEMAYKIDEEKFSYNKDSDEWFCAQGNNTVRKYHKKTKNRESYRYYFEKEMCRDCPLRDSCITGKAVGKILEVGVNTPEFYEYSQQQKTEEFKKNYKKRASQEGKNGEMKQYHGLDRAKRYGLKSMAIQAKLTALAVNLKRIATILSSKKAGNPSILLFNFSMWIKFGGQIKTTMKIS</sequence>